<dbReference type="InterPro" id="IPR016181">
    <property type="entry name" value="Acyl_CoA_acyltransferase"/>
</dbReference>
<gene>
    <name evidence="2" type="ORF">TVD_00295</name>
</gene>
<dbReference type="OrthoDB" id="6382908at2"/>
<evidence type="ECO:0000256" key="1">
    <source>
        <dbReference type="SAM" id="MobiDB-lite"/>
    </source>
</evidence>
<organism evidence="2 3">
    <name type="scientific">Thioalkalivibrio versutus</name>
    <dbReference type="NCBI Taxonomy" id="106634"/>
    <lineage>
        <taxon>Bacteria</taxon>
        <taxon>Pseudomonadati</taxon>
        <taxon>Pseudomonadota</taxon>
        <taxon>Gammaproteobacteria</taxon>
        <taxon>Chromatiales</taxon>
        <taxon>Ectothiorhodospiraceae</taxon>
        <taxon>Thioalkalivibrio</taxon>
    </lineage>
</organism>
<keyword evidence="3" id="KW-1185">Reference proteome</keyword>
<dbReference type="Gene3D" id="3.40.630.30">
    <property type="match status" value="1"/>
</dbReference>
<accession>A0A0G3FY35</accession>
<dbReference type="Pfam" id="PF13444">
    <property type="entry name" value="Acetyltransf_5"/>
    <property type="match status" value="1"/>
</dbReference>
<reference evidence="2 3" key="1">
    <citation type="submission" date="2015-04" db="EMBL/GenBank/DDBJ databases">
        <title>Complete Sequence for the Genome of the Thioalkalivibrio versutus D301.</title>
        <authorList>
            <person name="Mu T."/>
            <person name="Zhou J."/>
            <person name="Xu X."/>
        </authorList>
    </citation>
    <scope>NUCLEOTIDE SEQUENCE [LARGE SCALE GENOMIC DNA]</scope>
    <source>
        <strain evidence="2 3">D301</strain>
    </source>
</reference>
<dbReference type="EMBL" id="CP011367">
    <property type="protein sequence ID" value="AKJ93895.1"/>
    <property type="molecule type" value="Genomic_DNA"/>
</dbReference>
<name>A0A0G3FY35_9GAMM</name>
<evidence type="ECO:0000313" key="3">
    <source>
        <dbReference type="Proteomes" id="UP000064201"/>
    </source>
</evidence>
<proteinExistence type="predicted"/>
<evidence type="ECO:0008006" key="4">
    <source>
        <dbReference type="Google" id="ProtNLM"/>
    </source>
</evidence>
<dbReference type="Proteomes" id="UP000064201">
    <property type="component" value="Chromosome"/>
</dbReference>
<dbReference type="STRING" id="106634.TVD_00295"/>
<dbReference type="PATRIC" id="fig|106634.4.peg.59"/>
<dbReference type="AlphaFoldDB" id="A0A0G3FY35"/>
<sequence>MGSPGRIRTYLARSEAARRIHYRLRYEVYCRETGFEPAEQHPEGIERDAYDEHAEHFLISHEGRPPETRWVGAMRLILPGKHPLPTTTNCRLFPEVEADAGVPAVEVSRLIVRGASPEVLYHLCQASQEYARRHGYLRMFFLVRPALARLLRCHGLPVEVCGAPHRHRGTRIPCLTHTDEAGEALKAWRQRLQLPALSEVPHYTAWESPGPECTPRHAEAPEPWGPPSDTAGLVAGGN</sequence>
<protein>
    <recommendedName>
        <fullName evidence="4">GNAT family N-acetyltransferase</fullName>
    </recommendedName>
</protein>
<dbReference type="SUPFAM" id="SSF55729">
    <property type="entry name" value="Acyl-CoA N-acyltransferases (Nat)"/>
    <property type="match status" value="1"/>
</dbReference>
<feature type="region of interest" description="Disordered" evidence="1">
    <location>
        <begin position="208"/>
        <end position="238"/>
    </location>
</feature>
<evidence type="ECO:0000313" key="2">
    <source>
        <dbReference type="EMBL" id="AKJ93895.1"/>
    </source>
</evidence>
<dbReference type="RefSeq" id="WP_047250488.1">
    <property type="nucleotide sequence ID" value="NZ_CP011367.1"/>
</dbReference>
<dbReference type="KEGG" id="tvr:TVD_00295"/>